<gene>
    <name evidence="3" type="ORF">SHM7688_02056</name>
</gene>
<evidence type="ECO:0000313" key="4">
    <source>
        <dbReference type="Proteomes" id="UP000054823"/>
    </source>
</evidence>
<proteinExistence type="predicted"/>
<dbReference type="AlphaFoldDB" id="A0A0P1EQT4"/>
<evidence type="ECO:0000259" key="2">
    <source>
        <dbReference type="Pfam" id="PF18054"/>
    </source>
</evidence>
<name>A0A0P1EQT4_9RHOB</name>
<organism evidence="3 4">
    <name type="scientific">Shimia marina</name>
    <dbReference type="NCBI Taxonomy" id="321267"/>
    <lineage>
        <taxon>Bacteria</taxon>
        <taxon>Pseudomonadati</taxon>
        <taxon>Pseudomonadota</taxon>
        <taxon>Alphaproteobacteria</taxon>
        <taxon>Rhodobacterales</taxon>
        <taxon>Roseobacteraceae</taxon>
    </lineage>
</organism>
<evidence type="ECO:0000313" key="3">
    <source>
        <dbReference type="EMBL" id="CUH52609.1"/>
    </source>
</evidence>
<dbReference type="RefSeq" id="WP_144432548.1">
    <property type="nucleotide sequence ID" value="NZ_CYPW01000018.1"/>
</dbReference>
<reference evidence="3 4" key="1">
    <citation type="submission" date="2015-09" db="EMBL/GenBank/DDBJ databases">
        <authorList>
            <consortium name="Swine Surveillance"/>
        </authorList>
    </citation>
    <scope>NUCLEOTIDE SEQUENCE [LARGE SCALE GENOMIC DNA]</scope>
    <source>
        <strain evidence="3 4">CECT 7688</strain>
    </source>
</reference>
<feature type="chain" id="PRO_5006061798" description="CEL-III C-terminal domain-containing protein" evidence="1">
    <location>
        <begin position="27"/>
        <end position="457"/>
    </location>
</feature>
<accession>A0A0P1EQT4</accession>
<dbReference type="Proteomes" id="UP000054823">
    <property type="component" value="Unassembled WGS sequence"/>
</dbReference>
<sequence length="457" mass="49485">MTFQKSCLTGLGLALTLLLSPQLATAQDPVSRNALETLPELTTAPPGPQPLPWVACAKKDSTCEPETQGLLTTRYGLNGTYTYWVTFNTTRIPCNSSVAGDPLSGLSQDNITKECAFTQENIFDAPAVDDPAWTEVAKEGGSFYHKGEGLFWMRYGAPEKYVYGLFQGSTGDNAQSDQKVTCSDSYFGIDPAQGTEKFCYVGPAYTKGIYGFKECAKEGMTCTPQENVSTTMVLRYGNETGWDTRLHRRNGGNVPCSDKFFGYDPNKDAKKRCYYDVLAPATVSSEGKWSLVARCTGTSCKELRRSISFGTSKTDTWSTQHQWGVVVTNSIEAEFGIFGTSSKVSASVAASYAQSQEFQQALNTSQTSTLTAICTFEESSDNPEENVKTGEMYQFLTGTEAVCTEGGACKSQTYTADHACIADPASDYAGPQCIPGYCANADCSECDYPDSADTDSL</sequence>
<feature type="signal peptide" evidence="1">
    <location>
        <begin position="1"/>
        <end position="26"/>
    </location>
</feature>
<feature type="domain" description="CEL-III C-terminal" evidence="2">
    <location>
        <begin position="287"/>
        <end position="446"/>
    </location>
</feature>
<dbReference type="Pfam" id="PF18054">
    <property type="entry name" value="CEL_III_C"/>
    <property type="match status" value="1"/>
</dbReference>
<keyword evidence="1" id="KW-0732">Signal</keyword>
<dbReference type="InterPro" id="IPR041014">
    <property type="entry name" value="CEL_III_C"/>
</dbReference>
<dbReference type="OrthoDB" id="7795343at2"/>
<evidence type="ECO:0000256" key="1">
    <source>
        <dbReference type="SAM" id="SignalP"/>
    </source>
</evidence>
<keyword evidence="4" id="KW-1185">Reference proteome</keyword>
<dbReference type="EMBL" id="CYPW01000018">
    <property type="protein sequence ID" value="CUH52609.1"/>
    <property type="molecule type" value="Genomic_DNA"/>
</dbReference>
<protein>
    <recommendedName>
        <fullName evidence="2">CEL-III C-terminal domain-containing protein</fullName>
    </recommendedName>
</protein>